<name>A0ABS2NP24_9FIRM</name>
<reference evidence="1 2" key="1">
    <citation type="submission" date="2021-01" db="EMBL/GenBank/DDBJ databases">
        <title>Genomic Encyclopedia of Type Strains, Phase IV (KMG-IV): sequencing the most valuable type-strain genomes for metagenomic binning, comparative biology and taxonomic classification.</title>
        <authorList>
            <person name="Goeker M."/>
        </authorList>
    </citation>
    <scope>NUCLEOTIDE SEQUENCE [LARGE SCALE GENOMIC DNA]</scope>
    <source>
        <strain evidence="1 2">DSM 25890</strain>
    </source>
</reference>
<protein>
    <submittedName>
        <fullName evidence="1">Uncharacterized protein</fullName>
    </submittedName>
</protein>
<dbReference type="EMBL" id="JAFBEE010000006">
    <property type="protein sequence ID" value="MBM7614701.1"/>
    <property type="molecule type" value="Genomic_DNA"/>
</dbReference>
<accession>A0ABS2NP24</accession>
<comment type="caution">
    <text evidence="1">The sequence shown here is derived from an EMBL/GenBank/DDBJ whole genome shotgun (WGS) entry which is preliminary data.</text>
</comment>
<proteinExistence type="predicted"/>
<gene>
    <name evidence="1" type="ORF">JOC73_001215</name>
</gene>
<keyword evidence="2" id="KW-1185">Reference proteome</keyword>
<organism evidence="1 2">
    <name type="scientific">Alkaliphilus hydrothermalis</name>
    <dbReference type="NCBI Taxonomy" id="1482730"/>
    <lineage>
        <taxon>Bacteria</taxon>
        <taxon>Bacillati</taxon>
        <taxon>Bacillota</taxon>
        <taxon>Clostridia</taxon>
        <taxon>Peptostreptococcales</taxon>
        <taxon>Natronincolaceae</taxon>
        <taxon>Alkaliphilus</taxon>
    </lineage>
</organism>
<sequence length="35" mass="3996">MCYQLEATEDFANALDEKDSLRHFNKLKASSHLLG</sequence>
<evidence type="ECO:0000313" key="2">
    <source>
        <dbReference type="Proteomes" id="UP001314796"/>
    </source>
</evidence>
<evidence type="ECO:0000313" key="1">
    <source>
        <dbReference type="EMBL" id="MBM7614701.1"/>
    </source>
</evidence>
<dbReference type="Proteomes" id="UP001314796">
    <property type="component" value="Unassembled WGS sequence"/>
</dbReference>